<dbReference type="GO" id="GO:0000055">
    <property type="term" value="P:ribosomal large subunit export from nucleus"/>
    <property type="evidence" value="ECO:0007669"/>
    <property type="project" value="EnsemblFungi"/>
</dbReference>
<dbReference type="GO" id="GO:0006409">
    <property type="term" value="P:tRNA export from nucleus"/>
    <property type="evidence" value="ECO:0007669"/>
    <property type="project" value="EnsemblFungi"/>
</dbReference>
<dbReference type="Proteomes" id="UP000054886">
    <property type="component" value="Unassembled WGS sequence"/>
</dbReference>
<dbReference type="VEuPathDB" id="FungiDB:GW608_D00539"/>
<dbReference type="OMA" id="FDCHLIP"/>
<dbReference type="OrthoDB" id="25408at2759"/>
<protein>
    <submittedName>
        <fullName evidence="1">mRNA transport regulator MTR2</fullName>
    </submittedName>
</protein>
<sequence length="184" mass="20814">MNSNSNNNSQYHLIDIFVKKVLAHLDEQDPNKLMNFLQLFQSSKNMPPSPTVSKVVYNSMPFADPSIFLTMWSQQVVQTQHIISALDFHVIPTGASNTIICNVNCKVRFDESGRDKMGQDSVIPMGPSGAKRMNNNRPLWGSYFGVSLQLCLDDRIFRNDINGVITSLNYKIVYKPEDSLIKIN</sequence>
<organism evidence="1 2">
    <name type="scientific">Candida glabrata</name>
    <name type="common">Yeast</name>
    <name type="synonym">Torulopsis glabrata</name>
    <dbReference type="NCBI Taxonomy" id="5478"/>
    <lineage>
        <taxon>Eukaryota</taxon>
        <taxon>Fungi</taxon>
        <taxon>Dikarya</taxon>
        <taxon>Ascomycota</taxon>
        <taxon>Saccharomycotina</taxon>
        <taxon>Saccharomycetes</taxon>
        <taxon>Saccharomycetales</taxon>
        <taxon>Saccharomycetaceae</taxon>
        <taxon>Nakaseomyces</taxon>
    </lineage>
</organism>
<reference evidence="1 2" key="1">
    <citation type="submission" date="2015-10" db="EMBL/GenBank/DDBJ databases">
        <title>Draft genomes sequences of Candida glabrata isolates 1A, 1B, 2A, 2B, 3A and 3B.</title>
        <authorList>
            <person name="Haavelsrud O.E."/>
            <person name="Gaustad P."/>
        </authorList>
    </citation>
    <scope>NUCLEOTIDE SEQUENCE [LARGE SCALE GENOMIC DNA]</scope>
    <source>
        <strain evidence="1">910700640</strain>
    </source>
</reference>
<dbReference type="VEuPathDB" id="FungiDB:CAGL0D00440g"/>
<dbReference type="Pfam" id="PF10429">
    <property type="entry name" value="Mtr2"/>
    <property type="match status" value="1"/>
</dbReference>
<dbReference type="AlphaFoldDB" id="A0A0W0CQD2"/>
<dbReference type="GO" id="GO:0016973">
    <property type="term" value="P:poly(A)+ mRNA export from nucleus"/>
    <property type="evidence" value="ECO:0007669"/>
    <property type="project" value="EnsemblFungi"/>
</dbReference>
<dbReference type="InterPro" id="IPR032710">
    <property type="entry name" value="NTF2-like_dom_sf"/>
</dbReference>
<dbReference type="SUPFAM" id="SSF54427">
    <property type="entry name" value="NTF2-like"/>
    <property type="match status" value="1"/>
</dbReference>
<accession>A0A0W0CQD2</accession>
<dbReference type="GO" id="GO:0042272">
    <property type="term" value="C:nuclear RNA export factor complex"/>
    <property type="evidence" value="ECO:0007669"/>
    <property type="project" value="EnsemblFungi"/>
</dbReference>
<dbReference type="SMR" id="A0A0W0CQD2"/>
<dbReference type="EMBL" id="LLZZ01000129">
    <property type="protein sequence ID" value="KTB01817.1"/>
    <property type="molecule type" value="Genomic_DNA"/>
</dbReference>
<evidence type="ECO:0000313" key="1">
    <source>
        <dbReference type="EMBL" id="KTB01817.1"/>
    </source>
</evidence>
<dbReference type="PhylomeDB" id="A0A0W0CQD2"/>
<dbReference type="InterPro" id="IPR019488">
    <property type="entry name" value="Nucl_pore_RNA_shuttling_Mtr2"/>
</dbReference>
<dbReference type="GO" id="GO:0000056">
    <property type="term" value="P:ribosomal small subunit export from nucleus"/>
    <property type="evidence" value="ECO:0007669"/>
    <property type="project" value="EnsemblFungi"/>
</dbReference>
<dbReference type="VEuPathDB" id="FungiDB:GVI51_D00319"/>
<name>A0A0W0CQD2_CANGB</name>
<proteinExistence type="predicted"/>
<dbReference type="GO" id="GO:0008033">
    <property type="term" value="P:tRNA processing"/>
    <property type="evidence" value="ECO:0007669"/>
    <property type="project" value="EnsemblFungi"/>
</dbReference>
<evidence type="ECO:0000313" key="2">
    <source>
        <dbReference type="Proteomes" id="UP000054886"/>
    </source>
</evidence>
<dbReference type="VEuPathDB" id="FungiDB:GWK60_D00539"/>
<comment type="caution">
    <text evidence="1">The sequence shown here is derived from an EMBL/GenBank/DDBJ whole genome shotgun (WGS) entry which is preliminary data.</text>
</comment>
<gene>
    <name evidence="1" type="ORF">AO440_000625</name>
</gene>
<dbReference type="VEuPathDB" id="FungiDB:B1J91_D00440g"/>
<dbReference type="Gene3D" id="3.10.450.50">
    <property type="match status" value="1"/>
</dbReference>